<dbReference type="EMBL" id="DVOJ01000001">
    <property type="protein sequence ID" value="HIV00958.1"/>
    <property type="molecule type" value="Genomic_DNA"/>
</dbReference>
<dbReference type="PANTHER" id="PTHR14413:SF16">
    <property type="entry name" value="LARGE RIBOSOMAL SUBUNIT PROTEIN BL17M"/>
    <property type="match status" value="1"/>
</dbReference>
<reference evidence="7" key="2">
    <citation type="journal article" date="2021" name="PeerJ">
        <title>Extensive microbial diversity within the chicken gut microbiome revealed by metagenomics and culture.</title>
        <authorList>
            <person name="Gilroy R."/>
            <person name="Ravi A."/>
            <person name="Getino M."/>
            <person name="Pursley I."/>
            <person name="Horton D.L."/>
            <person name="Alikhan N.F."/>
            <person name="Baker D."/>
            <person name="Gharbi K."/>
            <person name="Hall N."/>
            <person name="Watson M."/>
            <person name="Adriaenssens E.M."/>
            <person name="Foster-Nyarko E."/>
            <person name="Jarju S."/>
            <person name="Secka A."/>
            <person name="Antonio M."/>
            <person name="Oren A."/>
            <person name="Chaudhuri R.R."/>
            <person name="La Ragione R."/>
            <person name="Hildebrand F."/>
            <person name="Pallen M.J."/>
        </authorList>
    </citation>
    <scope>NUCLEOTIDE SEQUENCE</scope>
    <source>
        <strain evidence="7">CHK186-9395</strain>
    </source>
</reference>
<dbReference type="Gene3D" id="3.90.1030.10">
    <property type="entry name" value="Ribosomal protein L17"/>
    <property type="match status" value="1"/>
</dbReference>
<dbReference type="Proteomes" id="UP000886861">
    <property type="component" value="Unassembled WGS sequence"/>
</dbReference>
<keyword evidence="3 5" id="KW-0687">Ribonucleoprotein</keyword>
<dbReference type="PANTHER" id="PTHR14413">
    <property type="entry name" value="RIBOSOMAL PROTEIN L17"/>
    <property type="match status" value="1"/>
</dbReference>
<protein>
    <recommendedName>
        <fullName evidence="4 6">50S ribosomal protein L17</fullName>
    </recommendedName>
</protein>
<evidence type="ECO:0000313" key="7">
    <source>
        <dbReference type="EMBL" id="HIV00958.1"/>
    </source>
</evidence>
<evidence type="ECO:0000256" key="4">
    <source>
        <dbReference type="ARBA" id="ARBA00035494"/>
    </source>
</evidence>
<dbReference type="GO" id="GO:0022625">
    <property type="term" value="C:cytosolic large ribosomal subunit"/>
    <property type="evidence" value="ECO:0007669"/>
    <property type="project" value="TreeGrafter"/>
</dbReference>
<organism evidence="7 8">
    <name type="scientific">Candidatus Caccopulliclostridium gallistercoris</name>
    <dbReference type="NCBI Taxonomy" id="2840719"/>
    <lineage>
        <taxon>Bacteria</taxon>
        <taxon>Bacillati</taxon>
        <taxon>Bacillota</taxon>
        <taxon>Clostridia</taxon>
        <taxon>Candidatus Caccopulliclostridium</taxon>
    </lineage>
</organism>
<evidence type="ECO:0000256" key="3">
    <source>
        <dbReference type="ARBA" id="ARBA00023274"/>
    </source>
</evidence>
<evidence type="ECO:0000313" key="8">
    <source>
        <dbReference type="Proteomes" id="UP000886861"/>
    </source>
</evidence>
<dbReference type="Pfam" id="PF01196">
    <property type="entry name" value="Ribosomal_L17"/>
    <property type="match status" value="1"/>
</dbReference>
<dbReference type="GO" id="GO:0006412">
    <property type="term" value="P:translation"/>
    <property type="evidence" value="ECO:0007669"/>
    <property type="project" value="InterPro"/>
</dbReference>
<dbReference type="InterPro" id="IPR036373">
    <property type="entry name" value="Ribosomal_bL17_sf"/>
</dbReference>
<evidence type="ECO:0000256" key="1">
    <source>
        <dbReference type="ARBA" id="ARBA00008777"/>
    </source>
</evidence>
<comment type="similarity">
    <text evidence="1 5">Belongs to the bacterial ribosomal protein bL17 family.</text>
</comment>
<dbReference type="AlphaFoldDB" id="A0A9D1ND65"/>
<dbReference type="NCBIfam" id="TIGR00059">
    <property type="entry name" value="L17"/>
    <property type="match status" value="1"/>
</dbReference>
<dbReference type="SUPFAM" id="SSF64263">
    <property type="entry name" value="Prokaryotic ribosomal protein L17"/>
    <property type="match status" value="1"/>
</dbReference>
<evidence type="ECO:0000256" key="2">
    <source>
        <dbReference type="ARBA" id="ARBA00022980"/>
    </source>
</evidence>
<dbReference type="InterPro" id="IPR000456">
    <property type="entry name" value="Ribosomal_bL17"/>
</dbReference>
<sequence>MANDKLGLPTKERNALLRNQVSNLLWYGKIETTLAKAKSVRSKAEKILTLAINSYDDTVKAVKTITDSKGAKVKQEVINDGPKRLAARRKIMSYVYDLQEQRKEKESITAFKARTEGINHPLVEKIFNVYAPKYAERNKEQNCGGGYTRIIKLGARRGDAAEMAIVELI</sequence>
<accession>A0A9D1ND65</accession>
<comment type="caution">
    <text evidence="7">The sequence shown here is derived from an EMBL/GenBank/DDBJ whole genome shotgun (WGS) entry which is preliminary data.</text>
</comment>
<name>A0A9D1ND65_9FIRM</name>
<proteinExistence type="inferred from homology"/>
<evidence type="ECO:0000256" key="5">
    <source>
        <dbReference type="RuleBase" id="RU000660"/>
    </source>
</evidence>
<reference evidence="7" key="1">
    <citation type="submission" date="2020-10" db="EMBL/GenBank/DDBJ databases">
        <authorList>
            <person name="Gilroy R."/>
        </authorList>
    </citation>
    <scope>NUCLEOTIDE SEQUENCE</scope>
    <source>
        <strain evidence="7">CHK186-9395</strain>
    </source>
</reference>
<keyword evidence="2 5" id="KW-0689">Ribosomal protein</keyword>
<gene>
    <name evidence="7" type="primary">rplQ</name>
    <name evidence="7" type="ORF">IAA62_00125</name>
</gene>
<evidence type="ECO:0000256" key="6">
    <source>
        <dbReference type="RuleBase" id="RU000661"/>
    </source>
</evidence>
<dbReference type="GO" id="GO:0003735">
    <property type="term" value="F:structural constituent of ribosome"/>
    <property type="evidence" value="ECO:0007669"/>
    <property type="project" value="InterPro"/>
</dbReference>